<dbReference type="InterPro" id="IPR036388">
    <property type="entry name" value="WH-like_DNA-bd_sf"/>
</dbReference>
<evidence type="ECO:0000256" key="9">
    <source>
        <dbReference type="SAM" id="MobiDB-lite"/>
    </source>
</evidence>
<comment type="caution">
    <text evidence="11">The sequence shown here is derived from an EMBL/GenBank/DDBJ whole genome shotgun (WGS) entry which is preliminary data.</text>
</comment>
<protein>
    <recommendedName>
        <fullName evidence="10">HSF-type DNA-binding domain-containing protein</fullName>
    </recommendedName>
</protein>
<dbReference type="AlphaFoldDB" id="A0AAN7K356"/>
<dbReference type="Pfam" id="PF00447">
    <property type="entry name" value="HSF_DNA-bind"/>
    <property type="match status" value="1"/>
</dbReference>
<evidence type="ECO:0000256" key="6">
    <source>
        <dbReference type="ARBA" id="ARBA00023163"/>
    </source>
</evidence>
<dbReference type="FunFam" id="1.10.10.10:FF:000057">
    <property type="entry name" value="Heat shock transcription factor 1"/>
    <property type="match status" value="1"/>
</dbReference>
<sequence length="401" mass="45837">MEESQSNKAVAPAPFLTKTYEMVDDPRTDYYVSWSENGCSFIVWNPPEFSKELLPQYFKHSNFSSFVRQLNTYGFRKIDPDQWEFANEEFIRGQKHLLKNIYRRKPIHSHSLQTNNTLMTSSDKLMYEEEIKKLLHENSFLHSALQRHGGEKNSHTSVELHVQLLVKRLQEMEDKQSRMFGFLAELMKNPRFAYALLDQSGDPGDKRRRVLELDEAELNWGAGATPVLDFSWVQKLDTSMNTWNSFLQSVGQRMAVEEGGNIGSSSKSMMGAILAPAPGESSGDSERNISAWSPPESPELCPSLDQEESPTRSSVQQPNVDIGLRSSVMEGNSKPSNDVFWEQFLEEAARPSDHHQEVQSVRAVDEADEACLQQQGKFWWSSHYVTDYLKPVGTRTLDERT</sequence>
<evidence type="ECO:0000256" key="7">
    <source>
        <dbReference type="ARBA" id="ARBA00023242"/>
    </source>
</evidence>
<evidence type="ECO:0000313" key="11">
    <source>
        <dbReference type="EMBL" id="KAK4758921.1"/>
    </source>
</evidence>
<organism evidence="11 12">
    <name type="scientific">Trapa incisa</name>
    <dbReference type="NCBI Taxonomy" id="236973"/>
    <lineage>
        <taxon>Eukaryota</taxon>
        <taxon>Viridiplantae</taxon>
        <taxon>Streptophyta</taxon>
        <taxon>Embryophyta</taxon>
        <taxon>Tracheophyta</taxon>
        <taxon>Spermatophyta</taxon>
        <taxon>Magnoliopsida</taxon>
        <taxon>eudicotyledons</taxon>
        <taxon>Gunneridae</taxon>
        <taxon>Pentapetalae</taxon>
        <taxon>rosids</taxon>
        <taxon>malvids</taxon>
        <taxon>Myrtales</taxon>
        <taxon>Lythraceae</taxon>
        <taxon>Trapa</taxon>
    </lineage>
</organism>
<name>A0AAN7K356_9MYRT</name>
<dbReference type="Proteomes" id="UP001345219">
    <property type="component" value="Chromosome 15"/>
</dbReference>
<dbReference type="SUPFAM" id="SSF46785">
    <property type="entry name" value="Winged helix' DNA-binding domain"/>
    <property type="match status" value="1"/>
</dbReference>
<dbReference type="PRINTS" id="PR00056">
    <property type="entry name" value="HSFDOMAIN"/>
</dbReference>
<dbReference type="PROSITE" id="PS00434">
    <property type="entry name" value="HSF_DOMAIN"/>
    <property type="match status" value="1"/>
</dbReference>
<keyword evidence="3" id="KW-0805">Transcription regulation</keyword>
<dbReference type="InterPro" id="IPR036390">
    <property type="entry name" value="WH_DNA-bd_sf"/>
</dbReference>
<evidence type="ECO:0000256" key="5">
    <source>
        <dbReference type="ARBA" id="ARBA00023125"/>
    </source>
</evidence>
<dbReference type="SMART" id="SM00415">
    <property type="entry name" value="HSF"/>
    <property type="match status" value="1"/>
</dbReference>
<dbReference type="GO" id="GO:0034605">
    <property type="term" value="P:cellular response to heat"/>
    <property type="evidence" value="ECO:0007669"/>
    <property type="project" value="TreeGrafter"/>
</dbReference>
<dbReference type="Gene3D" id="1.10.10.10">
    <property type="entry name" value="Winged helix-like DNA-binding domain superfamily/Winged helix DNA-binding domain"/>
    <property type="match status" value="1"/>
</dbReference>
<keyword evidence="12" id="KW-1185">Reference proteome</keyword>
<evidence type="ECO:0000256" key="1">
    <source>
        <dbReference type="ARBA" id="ARBA00004123"/>
    </source>
</evidence>
<keyword evidence="4" id="KW-0346">Stress response</keyword>
<evidence type="ECO:0000256" key="4">
    <source>
        <dbReference type="ARBA" id="ARBA00023016"/>
    </source>
</evidence>
<keyword evidence="5" id="KW-0238">DNA-binding</keyword>
<evidence type="ECO:0000256" key="8">
    <source>
        <dbReference type="ARBA" id="ARBA00061350"/>
    </source>
</evidence>
<keyword evidence="6" id="KW-0804">Transcription</keyword>
<dbReference type="InterPro" id="IPR000232">
    <property type="entry name" value="HSF_DNA-bd"/>
</dbReference>
<feature type="region of interest" description="Disordered" evidence="9">
    <location>
        <begin position="272"/>
        <end position="319"/>
    </location>
</feature>
<reference evidence="11 12" key="1">
    <citation type="journal article" date="2023" name="Hortic Res">
        <title>Pangenome of water caltrop reveals structural variations and asymmetric subgenome divergence after allopolyploidization.</title>
        <authorList>
            <person name="Zhang X."/>
            <person name="Chen Y."/>
            <person name="Wang L."/>
            <person name="Yuan Y."/>
            <person name="Fang M."/>
            <person name="Shi L."/>
            <person name="Lu R."/>
            <person name="Comes H.P."/>
            <person name="Ma Y."/>
            <person name="Chen Y."/>
            <person name="Huang G."/>
            <person name="Zhou Y."/>
            <person name="Zheng Z."/>
            <person name="Qiu Y."/>
        </authorList>
    </citation>
    <scope>NUCLEOTIDE SEQUENCE [LARGE SCALE GENOMIC DNA]</scope>
    <source>
        <tissue evidence="11">Roots</tissue>
    </source>
</reference>
<dbReference type="GO" id="GO:0003700">
    <property type="term" value="F:DNA-binding transcription factor activity"/>
    <property type="evidence" value="ECO:0007669"/>
    <property type="project" value="InterPro"/>
</dbReference>
<keyword evidence="7" id="KW-0539">Nucleus</keyword>
<dbReference type="GO" id="GO:0006357">
    <property type="term" value="P:regulation of transcription by RNA polymerase II"/>
    <property type="evidence" value="ECO:0007669"/>
    <property type="project" value="TreeGrafter"/>
</dbReference>
<evidence type="ECO:0000259" key="10">
    <source>
        <dbReference type="PROSITE" id="PS00434"/>
    </source>
</evidence>
<feature type="domain" description="HSF-type DNA-binding" evidence="10">
    <location>
        <begin position="54"/>
        <end position="78"/>
    </location>
</feature>
<dbReference type="GO" id="GO:0000978">
    <property type="term" value="F:RNA polymerase II cis-regulatory region sequence-specific DNA binding"/>
    <property type="evidence" value="ECO:0007669"/>
    <property type="project" value="TreeGrafter"/>
</dbReference>
<evidence type="ECO:0000313" key="12">
    <source>
        <dbReference type="Proteomes" id="UP001345219"/>
    </source>
</evidence>
<dbReference type="GO" id="GO:0005634">
    <property type="term" value="C:nucleus"/>
    <property type="evidence" value="ECO:0007669"/>
    <property type="project" value="UniProtKB-SubCell"/>
</dbReference>
<evidence type="ECO:0000256" key="3">
    <source>
        <dbReference type="ARBA" id="ARBA00023015"/>
    </source>
</evidence>
<evidence type="ECO:0000256" key="2">
    <source>
        <dbReference type="ARBA" id="ARBA00022553"/>
    </source>
</evidence>
<comment type="similarity">
    <text evidence="8">Belongs to the HSF family. Class A subfamily.</text>
</comment>
<dbReference type="PANTHER" id="PTHR10015:SF445">
    <property type="entry name" value="HEAT STRESS TRANSCRIPTION FACTOR A-4B-LIKE"/>
    <property type="match status" value="1"/>
</dbReference>
<proteinExistence type="inferred from homology"/>
<gene>
    <name evidence="11" type="ORF">SAY87_020222</name>
</gene>
<accession>A0AAN7K356</accession>
<dbReference type="EMBL" id="JAXIOK010000012">
    <property type="protein sequence ID" value="KAK4758921.1"/>
    <property type="molecule type" value="Genomic_DNA"/>
</dbReference>
<comment type="subcellular location">
    <subcellularLocation>
        <location evidence="1">Nucleus</location>
    </subcellularLocation>
</comment>
<keyword evidence="2" id="KW-0597">Phosphoprotein</keyword>
<dbReference type="PANTHER" id="PTHR10015">
    <property type="entry name" value="HEAT SHOCK TRANSCRIPTION FACTOR"/>
    <property type="match status" value="1"/>
</dbReference>